<name>A0ABS5Q1J3_9PSED</name>
<dbReference type="RefSeq" id="WP_213639735.1">
    <property type="nucleotide sequence ID" value="NZ_JADPMV010000001.1"/>
</dbReference>
<dbReference type="Proteomes" id="UP001196601">
    <property type="component" value="Unassembled WGS sequence"/>
</dbReference>
<feature type="transmembrane region" description="Helical" evidence="1">
    <location>
        <begin position="63"/>
        <end position="86"/>
    </location>
</feature>
<dbReference type="EMBL" id="JADPMV010000001">
    <property type="protein sequence ID" value="MBS7662434.1"/>
    <property type="molecule type" value="Genomic_DNA"/>
</dbReference>
<dbReference type="Gene3D" id="1.20.144.10">
    <property type="entry name" value="Phosphatidic acid phosphatase type 2/haloperoxidase"/>
    <property type="match status" value="1"/>
</dbReference>
<organism evidence="3 4">
    <name type="scientific">Pseudomonas lalucatii</name>
    <dbReference type="NCBI Taxonomy" id="1424203"/>
    <lineage>
        <taxon>Bacteria</taxon>
        <taxon>Pseudomonadati</taxon>
        <taxon>Pseudomonadota</taxon>
        <taxon>Gammaproteobacteria</taxon>
        <taxon>Pseudomonadales</taxon>
        <taxon>Pseudomonadaceae</taxon>
        <taxon>Pseudomonas</taxon>
    </lineage>
</organism>
<feature type="transmembrane region" description="Helical" evidence="1">
    <location>
        <begin position="12"/>
        <end position="32"/>
    </location>
</feature>
<comment type="caution">
    <text evidence="3">The sequence shown here is derived from an EMBL/GenBank/DDBJ whole genome shotgun (WGS) entry which is preliminary data.</text>
</comment>
<keyword evidence="4" id="KW-1185">Reference proteome</keyword>
<accession>A0ABS5Q1J3</accession>
<proteinExistence type="predicted"/>
<keyword evidence="1" id="KW-0472">Membrane</keyword>
<sequence>MDKDNRIQATWRWPALLGLHLLAAAVLASWLLPASRALWDGAGLWLFQCLNGSLGQVPLWDGFWAVTSTRLSDALVGALMLGLMLNSRWVFRVGELRPALFTFLGLLLVLLVVRVLFNKLVGLLDWQHASPSTLVPGTYHLSAAFPELERLFELKDRSSRSFPGDHASVLLLWALFMGLFSRGWKRAVNFGLALLFVLPRLVAGAHWLADVAVGGVFIALTSFAWGYCTPLAGHIGNGLARFSQLLWGLLQRLPLLKRLRVISPL</sequence>
<dbReference type="CDD" id="cd01610">
    <property type="entry name" value="PAP2_like"/>
    <property type="match status" value="1"/>
</dbReference>
<keyword evidence="1" id="KW-1133">Transmembrane helix</keyword>
<dbReference type="InterPro" id="IPR036938">
    <property type="entry name" value="PAP2/HPO_sf"/>
</dbReference>
<feature type="transmembrane region" description="Helical" evidence="1">
    <location>
        <begin position="166"/>
        <end position="184"/>
    </location>
</feature>
<dbReference type="SMART" id="SM00014">
    <property type="entry name" value="acidPPc"/>
    <property type="match status" value="1"/>
</dbReference>
<dbReference type="Pfam" id="PF01569">
    <property type="entry name" value="PAP2"/>
    <property type="match status" value="1"/>
</dbReference>
<evidence type="ECO:0000313" key="3">
    <source>
        <dbReference type="EMBL" id="MBS7662434.1"/>
    </source>
</evidence>
<keyword evidence="1" id="KW-0812">Transmembrane</keyword>
<evidence type="ECO:0000313" key="4">
    <source>
        <dbReference type="Proteomes" id="UP001196601"/>
    </source>
</evidence>
<dbReference type="SUPFAM" id="SSF48317">
    <property type="entry name" value="Acid phosphatase/Vanadium-dependent haloperoxidase"/>
    <property type="match status" value="1"/>
</dbReference>
<feature type="transmembrane region" description="Helical" evidence="1">
    <location>
        <begin position="98"/>
        <end position="117"/>
    </location>
</feature>
<protein>
    <submittedName>
        <fullName evidence="3">Phosphatase PAP2 family protein</fullName>
    </submittedName>
</protein>
<evidence type="ECO:0000256" key="1">
    <source>
        <dbReference type="SAM" id="Phobius"/>
    </source>
</evidence>
<feature type="domain" description="Phosphatidic acid phosphatase type 2/haloperoxidase" evidence="2">
    <location>
        <begin position="104"/>
        <end position="223"/>
    </location>
</feature>
<reference evidence="3 4" key="1">
    <citation type="journal article" date="2021" name="Syst. Appl. Microbiol.">
        <title>Pseudomonas lalucatii sp. nov. isolated from Vallgornera, a karstic cave in Mallorca, Western Mediterranean.</title>
        <authorList>
            <person name="Busquets A."/>
            <person name="Mulet M."/>
            <person name="Gomila M."/>
            <person name="Garcia-Valdes E."/>
        </authorList>
    </citation>
    <scope>NUCLEOTIDE SEQUENCE [LARGE SCALE GENOMIC DNA]</scope>
    <source>
        <strain evidence="3 4">R1b54</strain>
    </source>
</reference>
<evidence type="ECO:0000259" key="2">
    <source>
        <dbReference type="SMART" id="SM00014"/>
    </source>
</evidence>
<gene>
    <name evidence="3" type="ORF">I0D00_10880</name>
</gene>
<feature type="transmembrane region" description="Helical" evidence="1">
    <location>
        <begin position="205"/>
        <end position="225"/>
    </location>
</feature>
<dbReference type="InterPro" id="IPR000326">
    <property type="entry name" value="PAP2/HPO"/>
</dbReference>